<dbReference type="EMBL" id="JADNYJ010000164">
    <property type="protein sequence ID" value="KAF8877933.1"/>
    <property type="molecule type" value="Genomic_DNA"/>
</dbReference>
<keyword evidence="7" id="KW-1185">Reference proteome</keyword>
<dbReference type="Gene3D" id="3.50.50.60">
    <property type="entry name" value="FAD/NAD(P)-binding domain"/>
    <property type="match status" value="2"/>
</dbReference>
<protein>
    <recommendedName>
        <fullName evidence="5">Glucose-methanol-choline oxidoreductase C-terminal domain-containing protein</fullName>
    </recommendedName>
</protein>
<comment type="similarity">
    <text evidence="2">Belongs to the GMC oxidoreductase family.</text>
</comment>
<feature type="signal peptide" evidence="4">
    <location>
        <begin position="1"/>
        <end position="21"/>
    </location>
</feature>
<evidence type="ECO:0000259" key="5">
    <source>
        <dbReference type="Pfam" id="PF05199"/>
    </source>
</evidence>
<dbReference type="PANTHER" id="PTHR11552">
    <property type="entry name" value="GLUCOSE-METHANOL-CHOLINE GMC OXIDOREDUCTASE"/>
    <property type="match status" value="1"/>
</dbReference>
<reference evidence="6" key="1">
    <citation type="submission" date="2020-11" db="EMBL/GenBank/DDBJ databases">
        <authorList>
            <consortium name="DOE Joint Genome Institute"/>
            <person name="Ahrendt S."/>
            <person name="Riley R."/>
            <person name="Andreopoulos W."/>
            <person name="LaButti K."/>
            <person name="Pangilinan J."/>
            <person name="Ruiz-duenas F.J."/>
            <person name="Barrasa J.M."/>
            <person name="Sanchez-Garcia M."/>
            <person name="Camarero S."/>
            <person name="Miyauchi S."/>
            <person name="Serrano A."/>
            <person name="Linde D."/>
            <person name="Babiker R."/>
            <person name="Drula E."/>
            <person name="Ayuso-Fernandez I."/>
            <person name="Pacheco R."/>
            <person name="Padilla G."/>
            <person name="Ferreira P."/>
            <person name="Barriuso J."/>
            <person name="Kellner H."/>
            <person name="Castanera R."/>
            <person name="Alfaro M."/>
            <person name="Ramirez L."/>
            <person name="Pisabarro A.G."/>
            <person name="Kuo A."/>
            <person name="Tritt A."/>
            <person name="Lipzen A."/>
            <person name="He G."/>
            <person name="Yan M."/>
            <person name="Ng V."/>
            <person name="Cullen D."/>
            <person name="Martin F."/>
            <person name="Rosso M.-N."/>
            <person name="Henrissat B."/>
            <person name="Hibbett D."/>
            <person name="Martinez A.T."/>
            <person name="Grigoriev I.V."/>
        </authorList>
    </citation>
    <scope>NUCLEOTIDE SEQUENCE</scope>
    <source>
        <strain evidence="6">AH 44721</strain>
    </source>
</reference>
<sequence length="104" mass="10615">MFSPRLISLVTASLLVSSSLAGTAGLTVASRLTEDPSVSVLVLEAGVSDQGVLAAVASFLGPTLTPSLRIVDASVFPFVPSGHTQGPTYLLAEHAADIIKACKH</sequence>
<gene>
    <name evidence="6" type="ORF">CPB84DRAFT_1828708</name>
</gene>
<dbReference type="AlphaFoldDB" id="A0A9P5NCS7"/>
<accession>A0A9P5NCS7</accession>
<dbReference type="GO" id="GO:0050660">
    <property type="term" value="F:flavin adenine dinucleotide binding"/>
    <property type="evidence" value="ECO:0007669"/>
    <property type="project" value="InterPro"/>
</dbReference>
<dbReference type="InterPro" id="IPR036188">
    <property type="entry name" value="FAD/NAD-bd_sf"/>
</dbReference>
<dbReference type="SUPFAM" id="SSF51905">
    <property type="entry name" value="FAD/NAD(P)-binding domain"/>
    <property type="match status" value="2"/>
</dbReference>
<proteinExistence type="inferred from homology"/>
<dbReference type="GO" id="GO:0016614">
    <property type="term" value="F:oxidoreductase activity, acting on CH-OH group of donors"/>
    <property type="evidence" value="ECO:0007669"/>
    <property type="project" value="InterPro"/>
</dbReference>
<dbReference type="Pfam" id="PF05199">
    <property type="entry name" value="GMC_oxred_C"/>
    <property type="match status" value="1"/>
</dbReference>
<dbReference type="Proteomes" id="UP000724874">
    <property type="component" value="Unassembled WGS sequence"/>
</dbReference>
<evidence type="ECO:0000256" key="2">
    <source>
        <dbReference type="ARBA" id="ARBA00010790"/>
    </source>
</evidence>
<evidence type="ECO:0000256" key="4">
    <source>
        <dbReference type="SAM" id="SignalP"/>
    </source>
</evidence>
<comment type="caution">
    <text evidence="6">The sequence shown here is derived from an EMBL/GenBank/DDBJ whole genome shotgun (WGS) entry which is preliminary data.</text>
</comment>
<evidence type="ECO:0000256" key="1">
    <source>
        <dbReference type="ARBA" id="ARBA00001974"/>
    </source>
</evidence>
<keyword evidence="4" id="KW-0732">Signal</keyword>
<name>A0A9P5NCS7_GYMJU</name>
<feature type="domain" description="Glucose-methanol-choline oxidoreductase C-terminal" evidence="5">
    <location>
        <begin position="65"/>
        <end position="92"/>
    </location>
</feature>
<organism evidence="6 7">
    <name type="scientific">Gymnopilus junonius</name>
    <name type="common">Spectacular rustgill mushroom</name>
    <name type="synonym">Gymnopilus spectabilis subsp. junonius</name>
    <dbReference type="NCBI Taxonomy" id="109634"/>
    <lineage>
        <taxon>Eukaryota</taxon>
        <taxon>Fungi</taxon>
        <taxon>Dikarya</taxon>
        <taxon>Basidiomycota</taxon>
        <taxon>Agaricomycotina</taxon>
        <taxon>Agaricomycetes</taxon>
        <taxon>Agaricomycetidae</taxon>
        <taxon>Agaricales</taxon>
        <taxon>Agaricineae</taxon>
        <taxon>Hymenogastraceae</taxon>
        <taxon>Gymnopilus</taxon>
    </lineage>
</organism>
<dbReference type="OrthoDB" id="269227at2759"/>
<comment type="cofactor">
    <cofactor evidence="1">
        <name>FAD</name>
        <dbReference type="ChEBI" id="CHEBI:57692"/>
    </cofactor>
</comment>
<dbReference type="Gene3D" id="3.30.560.10">
    <property type="entry name" value="Glucose Oxidase, domain 3"/>
    <property type="match status" value="1"/>
</dbReference>
<dbReference type="InterPro" id="IPR007867">
    <property type="entry name" value="GMC_OxRtase_C"/>
</dbReference>
<dbReference type="InterPro" id="IPR012132">
    <property type="entry name" value="GMC_OxRdtase"/>
</dbReference>
<dbReference type="PANTHER" id="PTHR11552:SF147">
    <property type="entry name" value="CHOLINE DEHYDROGENASE, MITOCHONDRIAL"/>
    <property type="match status" value="1"/>
</dbReference>
<evidence type="ECO:0000256" key="3">
    <source>
        <dbReference type="ARBA" id="ARBA00011245"/>
    </source>
</evidence>
<feature type="chain" id="PRO_5040470302" description="Glucose-methanol-choline oxidoreductase C-terminal domain-containing protein" evidence="4">
    <location>
        <begin position="22"/>
        <end position="104"/>
    </location>
</feature>
<evidence type="ECO:0000313" key="6">
    <source>
        <dbReference type="EMBL" id="KAF8877933.1"/>
    </source>
</evidence>
<evidence type="ECO:0000313" key="7">
    <source>
        <dbReference type="Proteomes" id="UP000724874"/>
    </source>
</evidence>
<comment type="subunit">
    <text evidence="3">Monomer.</text>
</comment>